<evidence type="ECO:0000313" key="2">
    <source>
        <dbReference type="Proteomes" id="UP000245383"/>
    </source>
</evidence>
<reference evidence="1 2" key="1">
    <citation type="journal article" date="2018" name="MBio">
        <title>Comparative Genomics Reveals the Core Gene Toolbox for the Fungus-Insect Symbiosis.</title>
        <authorList>
            <person name="Wang Y."/>
            <person name="Stata M."/>
            <person name="Wang W."/>
            <person name="Stajich J.E."/>
            <person name="White M.M."/>
            <person name="Moncalvo J.M."/>
        </authorList>
    </citation>
    <scope>NUCLEOTIDE SEQUENCE [LARGE SCALE GENOMIC DNA]</scope>
    <source>
        <strain evidence="1 2">SWE-8-4</strain>
    </source>
</reference>
<gene>
    <name evidence="1" type="ORF">BB561_002810</name>
</gene>
<accession>A0A2T9YNZ1</accession>
<proteinExistence type="predicted"/>
<protein>
    <submittedName>
        <fullName evidence="1">Uncharacterized protein</fullName>
    </submittedName>
</protein>
<keyword evidence="2" id="KW-1185">Reference proteome</keyword>
<dbReference type="Proteomes" id="UP000245383">
    <property type="component" value="Unassembled WGS sequence"/>
</dbReference>
<dbReference type="EMBL" id="MBFR01000102">
    <property type="protein sequence ID" value="PVU94068.1"/>
    <property type="molecule type" value="Genomic_DNA"/>
</dbReference>
<dbReference type="AlphaFoldDB" id="A0A2T9YNZ1"/>
<name>A0A2T9YNZ1_9FUNG</name>
<sequence length="293" mass="33916">MIQDLTNKISKLYMGRPNLNQKIDAIMYDIVLLSDLATSIPQLRIDTVHREINIAENPQQIIGKKFNKKNWVAQALSEMPISLLSAIQWRWLFTGVTTPSYCSNSSSGCKQVADVKNFCPLSKEKNRENKDKNLDFYVKLCNAKKKKTGRLRSVLDLNELNQQVEKRSFKIEALVTIYREKKMYDIYIKDSEKTERADVSNKLQEVSSYTSANNYKFKNGNKFKEYVSQRSNIQDQRLTLKSQKYFIAINVCAIDNESSRCPKQVNCTNSMDHDRSNIHTAKQAVRISQYRSI</sequence>
<organism evidence="1 2">
    <name type="scientific">Smittium simulii</name>
    <dbReference type="NCBI Taxonomy" id="133385"/>
    <lineage>
        <taxon>Eukaryota</taxon>
        <taxon>Fungi</taxon>
        <taxon>Fungi incertae sedis</taxon>
        <taxon>Zoopagomycota</taxon>
        <taxon>Kickxellomycotina</taxon>
        <taxon>Harpellomycetes</taxon>
        <taxon>Harpellales</taxon>
        <taxon>Legeriomycetaceae</taxon>
        <taxon>Smittium</taxon>
    </lineage>
</organism>
<comment type="caution">
    <text evidence="1">The sequence shown here is derived from an EMBL/GenBank/DDBJ whole genome shotgun (WGS) entry which is preliminary data.</text>
</comment>
<evidence type="ECO:0000313" key="1">
    <source>
        <dbReference type="EMBL" id="PVU94068.1"/>
    </source>
</evidence>